<dbReference type="Proteomes" id="UP001620397">
    <property type="component" value="Unassembled WGS sequence"/>
</dbReference>
<evidence type="ECO:0000313" key="3">
    <source>
        <dbReference type="Proteomes" id="UP001620397"/>
    </source>
</evidence>
<protein>
    <recommendedName>
        <fullName evidence="1">KAP NTPase domain-containing protein</fullName>
    </recommendedName>
</protein>
<reference evidence="2 3" key="1">
    <citation type="submission" date="2020-10" db="EMBL/GenBank/DDBJ databases">
        <title>Phylogeny of dyella-like bacteria.</title>
        <authorList>
            <person name="Fu J."/>
        </authorList>
    </citation>
    <scope>NUCLEOTIDE SEQUENCE [LARGE SCALE GENOMIC DNA]</scope>
    <source>
        <strain evidence="2 3">DKC-1</strain>
    </source>
</reference>
<dbReference type="EMBL" id="JADIKL010000005">
    <property type="protein sequence ID" value="MFK2931453.1"/>
    <property type="molecule type" value="Genomic_DNA"/>
</dbReference>
<dbReference type="Pfam" id="PF07693">
    <property type="entry name" value="KAP_NTPase"/>
    <property type="match status" value="1"/>
</dbReference>
<dbReference type="RefSeq" id="WP_404539852.1">
    <property type="nucleotide sequence ID" value="NZ_JADIKL010000005.1"/>
</dbReference>
<name>A0ABW8KKN0_9GAMM</name>
<dbReference type="InterPro" id="IPR027417">
    <property type="entry name" value="P-loop_NTPase"/>
</dbReference>
<sequence>MSLKDVRVAVERFLKSDSRQAIAISGKWGSGKTYFWNQVIKDASQQGLVKKYSYVSLFGTNNLAELKSAIFDNAVSAKDVDAGASSSTWAENAKAVMRSSSIDEVKDPGRRLLNLGRKNISQVTPILGAWGSVAKSLSFFAIKNYVICLDDVERKGTGLPLKEVLGLVSMLKEQRGCRIVVILNEDELESDKPVLDAFKEKVFDGEMVFSPSVEECAKLVFTDEWEHSKEVTEKVVRLDIKNIRILQRIRRVIETLLPYVEGKDEALTRQLIHSSVLLTWCYNSRESTVPSYEIVKDTSYAALMMSSGKTEKTESQKVTEKVLSGYGYRDSDEFDLHICQFLEKGYVVDDDFVAMVNSFQEMALKNNHSGSFTQAWGLFHDTFADNEQELVATLRQRFLDGARWIHLGNAMGTVRLMRELGHEGIADELMNHWIEMAKRENKELLNPQNAFLSSESVDEKFRDTARNAYFSEKSMPTLGDAIRDMSGKNGWSMEQIEVLSNATVDEYFAFFKSIDMDTDLDMYIKTCLQFGSITSNNNDENFKKIYATAVVAFRRIASENRLNALRLSRFLPKEPNQPF</sequence>
<accession>A0ABW8KKN0</accession>
<dbReference type="Gene3D" id="3.40.50.300">
    <property type="entry name" value="P-loop containing nucleotide triphosphate hydrolases"/>
    <property type="match status" value="1"/>
</dbReference>
<comment type="caution">
    <text evidence="2">The sequence shown here is derived from an EMBL/GenBank/DDBJ whole genome shotgun (WGS) entry which is preliminary data.</text>
</comment>
<gene>
    <name evidence="2" type="ORF">ISP14_11710</name>
</gene>
<feature type="domain" description="KAP NTPase" evidence="1">
    <location>
        <begin position="21"/>
        <end position="65"/>
    </location>
</feature>
<evidence type="ECO:0000259" key="1">
    <source>
        <dbReference type="Pfam" id="PF07693"/>
    </source>
</evidence>
<organism evidence="2 3">
    <name type="scientific">Dyella agri</name>
    <dbReference type="NCBI Taxonomy" id="1926869"/>
    <lineage>
        <taxon>Bacteria</taxon>
        <taxon>Pseudomonadati</taxon>
        <taxon>Pseudomonadota</taxon>
        <taxon>Gammaproteobacteria</taxon>
        <taxon>Lysobacterales</taxon>
        <taxon>Rhodanobacteraceae</taxon>
        <taxon>Dyella</taxon>
    </lineage>
</organism>
<keyword evidence="3" id="KW-1185">Reference proteome</keyword>
<dbReference type="InterPro" id="IPR011646">
    <property type="entry name" value="KAP_P-loop"/>
</dbReference>
<evidence type="ECO:0000313" key="2">
    <source>
        <dbReference type="EMBL" id="MFK2931453.1"/>
    </source>
</evidence>
<dbReference type="SUPFAM" id="SSF52540">
    <property type="entry name" value="P-loop containing nucleoside triphosphate hydrolases"/>
    <property type="match status" value="1"/>
</dbReference>
<proteinExistence type="predicted"/>